<dbReference type="InterPro" id="IPR045113">
    <property type="entry name" value="Rpb7-like"/>
</dbReference>
<dbReference type="GeneID" id="41977173"/>
<comment type="caution">
    <text evidence="9">The sequence shown here is derived from an EMBL/GenBank/DDBJ whole genome shotgun (WGS) entry which is preliminary data.</text>
</comment>
<name>A0A507APX3_9PEZI</name>
<evidence type="ECO:0000256" key="4">
    <source>
        <dbReference type="ARBA" id="ARBA00023163"/>
    </source>
</evidence>
<dbReference type="CDD" id="cd04330">
    <property type="entry name" value="RNAP_III_Rpc25_N"/>
    <property type="match status" value="1"/>
</dbReference>
<dbReference type="InterPro" id="IPR013238">
    <property type="entry name" value="RNA_pol_III_Rbc25"/>
</dbReference>
<dbReference type="Proteomes" id="UP000319257">
    <property type="component" value="Unassembled WGS sequence"/>
</dbReference>
<sequence>MFILTKIADLVQIAPRDFKKKSLVAIEDNINRKYSNKVIQNIGLCVCLYDLLWASEGLIGHGDGYVNVNVEFRLVVFRPFRGEVLLGEVSSCKPEGIFVRTKFFFDIFVPFDELPDGSVYDMSKQLWCYVYDEADPESKVYYELYEPAKFRIIDEEWHDQTPTKPIDRRGNFDKSEEALPPPYRIKASMREGGLGMCEWFDQ</sequence>
<dbReference type="SUPFAM" id="SSF88798">
    <property type="entry name" value="N-terminal, heterodimerisation domain of RBP7 (RpoE)"/>
    <property type="match status" value="1"/>
</dbReference>
<keyword evidence="10" id="KW-1185">Reference proteome</keyword>
<dbReference type="PANTHER" id="PTHR12709">
    <property type="entry name" value="DNA-DIRECTED RNA POLYMERASE II, III"/>
    <property type="match status" value="1"/>
</dbReference>
<evidence type="ECO:0000259" key="7">
    <source>
        <dbReference type="Pfam" id="PF03876"/>
    </source>
</evidence>
<keyword evidence="3 6" id="KW-0240">DNA-directed RNA polymerase</keyword>
<comment type="subcellular location">
    <subcellularLocation>
        <location evidence="1 6">Nucleus</location>
    </subcellularLocation>
</comment>
<accession>A0A507APX3</accession>
<dbReference type="PANTHER" id="PTHR12709:SF1">
    <property type="entry name" value="DNA-DIRECTED RNA POLYMERASE III SUBUNIT RPC8"/>
    <property type="match status" value="1"/>
</dbReference>
<dbReference type="OrthoDB" id="10256606at2759"/>
<organism evidence="9 10">
    <name type="scientific">Thyridium curvatum</name>
    <dbReference type="NCBI Taxonomy" id="1093900"/>
    <lineage>
        <taxon>Eukaryota</taxon>
        <taxon>Fungi</taxon>
        <taxon>Dikarya</taxon>
        <taxon>Ascomycota</taxon>
        <taxon>Pezizomycotina</taxon>
        <taxon>Sordariomycetes</taxon>
        <taxon>Sordariomycetidae</taxon>
        <taxon>Thyridiales</taxon>
        <taxon>Thyridiaceae</taxon>
        <taxon>Thyridium</taxon>
    </lineage>
</organism>
<dbReference type="Gene3D" id="3.30.1490.120">
    <property type="entry name" value="RNA polymerase Rpb7-like, N-terminal domain"/>
    <property type="match status" value="1"/>
</dbReference>
<evidence type="ECO:0000259" key="8">
    <source>
        <dbReference type="Pfam" id="PF08292"/>
    </source>
</evidence>
<dbReference type="Gene3D" id="2.40.50.140">
    <property type="entry name" value="Nucleic acid-binding proteins"/>
    <property type="match status" value="1"/>
</dbReference>
<dbReference type="InterPro" id="IPR012340">
    <property type="entry name" value="NA-bd_OB-fold"/>
</dbReference>
<dbReference type="FunCoup" id="A0A507APX3">
    <property type="interactions" value="708"/>
</dbReference>
<comment type="similarity">
    <text evidence="2">Belongs to the eukaryotic RPB7/RPC8 RNA polymerase subunit family.</text>
</comment>
<dbReference type="SUPFAM" id="SSF50249">
    <property type="entry name" value="Nucleic acid-binding proteins"/>
    <property type="match status" value="1"/>
</dbReference>
<dbReference type="GO" id="GO:0006384">
    <property type="term" value="P:transcription initiation at RNA polymerase III promoter"/>
    <property type="evidence" value="ECO:0007669"/>
    <property type="project" value="TreeGrafter"/>
</dbReference>
<dbReference type="EMBL" id="SKBQ01000073">
    <property type="protein sequence ID" value="TPX08786.1"/>
    <property type="molecule type" value="Genomic_DNA"/>
</dbReference>
<evidence type="ECO:0000256" key="6">
    <source>
        <dbReference type="RuleBase" id="RU369086"/>
    </source>
</evidence>
<feature type="domain" description="RNA polymerase Rpb7-like N-terminal" evidence="7">
    <location>
        <begin position="9"/>
        <end position="64"/>
    </location>
</feature>
<gene>
    <name evidence="9" type="ORF">E0L32_009726</name>
</gene>
<evidence type="ECO:0000256" key="3">
    <source>
        <dbReference type="ARBA" id="ARBA00022478"/>
    </source>
</evidence>
<evidence type="ECO:0000313" key="9">
    <source>
        <dbReference type="EMBL" id="TPX08786.1"/>
    </source>
</evidence>
<dbReference type="FunFam" id="3.30.1490.120:FF:000001">
    <property type="entry name" value="DNA-directed RNA polymerase II subunit RPB7"/>
    <property type="match status" value="1"/>
</dbReference>
<dbReference type="STRING" id="1093900.A0A507APX3"/>
<evidence type="ECO:0000256" key="5">
    <source>
        <dbReference type="ARBA" id="ARBA00023242"/>
    </source>
</evidence>
<evidence type="ECO:0000313" key="10">
    <source>
        <dbReference type="Proteomes" id="UP000319257"/>
    </source>
</evidence>
<dbReference type="GO" id="GO:0005666">
    <property type="term" value="C:RNA polymerase III complex"/>
    <property type="evidence" value="ECO:0007669"/>
    <property type="project" value="TreeGrafter"/>
</dbReference>
<keyword evidence="4 6" id="KW-0804">Transcription</keyword>
<dbReference type="Pfam" id="PF03876">
    <property type="entry name" value="SHS2_Rpb7-N"/>
    <property type="match status" value="1"/>
</dbReference>
<dbReference type="InterPro" id="IPR036898">
    <property type="entry name" value="RNA_pol_Rpb7-like_N_sf"/>
</dbReference>
<evidence type="ECO:0000256" key="1">
    <source>
        <dbReference type="ARBA" id="ARBA00004123"/>
    </source>
</evidence>
<reference evidence="9 10" key="1">
    <citation type="submission" date="2019-06" db="EMBL/GenBank/DDBJ databases">
        <title>Draft genome sequence of the filamentous fungus Phialemoniopsis curvata isolated from diesel fuel.</title>
        <authorList>
            <person name="Varaljay V.A."/>
            <person name="Lyon W.J."/>
            <person name="Crouch A.L."/>
            <person name="Drake C.E."/>
            <person name="Hollomon J.M."/>
            <person name="Nadeau L.J."/>
            <person name="Nunn H.S."/>
            <person name="Stevenson B.S."/>
            <person name="Bojanowski C.L."/>
            <person name="Crookes-Goodson W.J."/>
        </authorList>
    </citation>
    <scope>NUCLEOTIDE SEQUENCE [LARGE SCALE GENOMIC DNA]</scope>
    <source>
        <strain evidence="9 10">D216</strain>
    </source>
</reference>
<dbReference type="InParanoid" id="A0A507APX3"/>
<dbReference type="AlphaFoldDB" id="A0A507APX3"/>
<keyword evidence="5 6" id="KW-0539">Nucleus</keyword>
<protein>
    <recommendedName>
        <fullName evidence="6">DNA-directed RNA polymerase subunit</fullName>
    </recommendedName>
</protein>
<dbReference type="InterPro" id="IPR005576">
    <property type="entry name" value="Rpb7-like_N"/>
</dbReference>
<evidence type="ECO:0000256" key="2">
    <source>
        <dbReference type="ARBA" id="ARBA00009307"/>
    </source>
</evidence>
<dbReference type="GO" id="GO:0055029">
    <property type="term" value="C:nuclear DNA-directed RNA polymerase complex"/>
    <property type="evidence" value="ECO:0007669"/>
    <property type="project" value="UniProtKB-ARBA"/>
</dbReference>
<dbReference type="RefSeq" id="XP_030990497.1">
    <property type="nucleotide sequence ID" value="XM_031144721.1"/>
</dbReference>
<comment type="function">
    <text evidence="6">DNA-dependent RNA polymerase which catalyzes the transcription of DNA into RNA using the four ribonucleoside triphosphates as substrates.</text>
</comment>
<dbReference type="Pfam" id="PF08292">
    <property type="entry name" value="RNA_pol_Rbc25"/>
    <property type="match status" value="1"/>
</dbReference>
<feature type="domain" description="RNA polymerase III subunit Rpc25" evidence="8">
    <location>
        <begin position="83"/>
        <end position="200"/>
    </location>
</feature>
<proteinExistence type="inferred from homology"/>